<proteinExistence type="predicted"/>
<feature type="compositionally biased region" description="Basic and acidic residues" evidence="1">
    <location>
        <begin position="39"/>
        <end position="54"/>
    </location>
</feature>
<sequence>MNKLRASWRDSKKLRYVRIKPEELQQLKQNLKALRKGKQKAESGKMKAKERSEKAVTSGEKPDSTGVKMANVGPKKPSQRQRRNKEKKRRIFKRKHENYFDIMRAEYQDEKTARDDKSSTTETDTEGNENVIKMEVAEQQMNRQREMARTQRWQITKPVPLTAWMEAEKAKDLAERRTQAIPLTTKRHQNQLRFEMWFSEMRREDARWEMLMRRRRELAENEVLPSKRRFRSLVEGGPITRDEWEMMGPYADWPELAVILVEMRRNTGRRNLELKQRRCLICENFLNGVPLRNHTSEECPIMYQHRYVYINRRYGSSKCLECGLLLVNCRREHHGCKRCKLWKQQEILPHTQHMSICELIQQSKYILGREPSGPEISLLAERDAERAERFLSMLKTYEAEVEWQMLQIQRANISKAKAEAIWWEFTH</sequence>
<name>A0A2G5TS62_9PELO</name>
<protein>
    <submittedName>
        <fullName evidence="2">Uncharacterized protein</fullName>
    </submittedName>
</protein>
<reference evidence="3" key="1">
    <citation type="submission" date="2017-10" db="EMBL/GenBank/DDBJ databases">
        <title>Rapid genome shrinkage in a self-fertile nematode reveals novel sperm competition proteins.</title>
        <authorList>
            <person name="Yin D."/>
            <person name="Schwarz E.M."/>
            <person name="Thomas C.G."/>
            <person name="Felde R.L."/>
            <person name="Korf I.F."/>
            <person name="Cutter A.D."/>
            <person name="Schartner C.M."/>
            <person name="Ralston E.J."/>
            <person name="Meyer B.J."/>
            <person name="Haag E.S."/>
        </authorList>
    </citation>
    <scope>NUCLEOTIDE SEQUENCE [LARGE SCALE GENOMIC DNA]</scope>
    <source>
        <strain evidence="3">JU1422</strain>
    </source>
</reference>
<dbReference type="EMBL" id="PDUG01000005">
    <property type="protein sequence ID" value="PIC30149.1"/>
    <property type="molecule type" value="Genomic_DNA"/>
</dbReference>
<evidence type="ECO:0000256" key="1">
    <source>
        <dbReference type="SAM" id="MobiDB-lite"/>
    </source>
</evidence>
<evidence type="ECO:0000313" key="2">
    <source>
        <dbReference type="EMBL" id="PIC30149.1"/>
    </source>
</evidence>
<accession>A0A2G5TS62</accession>
<organism evidence="2 3">
    <name type="scientific">Caenorhabditis nigoni</name>
    <dbReference type="NCBI Taxonomy" id="1611254"/>
    <lineage>
        <taxon>Eukaryota</taxon>
        <taxon>Metazoa</taxon>
        <taxon>Ecdysozoa</taxon>
        <taxon>Nematoda</taxon>
        <taxon>Chromadorea</taxon>
        <taxon>Rhabditida</taxon>
        <taxon>Rhabditina</taxon>
        <taxon>Rhabditomorpha</taxon>
        <taxon>Rhabditoidea</taxon>
        <taxon>Rhabditidae</taxon>
        <taxon>Peloderinae</taxon>
        <taxon>Caenorhabditis</taxon>
    </lineage>
</organism>
<dbReference type="AlphaFoldDB" id="A0A2G5TS62"/>
<keyword evidence="3" id="KW-1185">Reference proteome</keyword>
<evidence type="ECO:0000313" key="3">
    <source>
        <dbReference type="Proteomes" id="UP000230233"/>
    </source>
</evidence>
<dbReference type="Proteomes" id="UP000230233">
    <property type="component" value="Chromosome V"/>
</dbReference>
<feature type="region of interest" description="Disordered" evidence="1">
    <location>
        <begin position="32"/>
        <end position="128"/>
    </location>
</feature>
<feature type="compositionally biased region" description="Basic and acidic residues" evidence="1">
    <location>
        <begin position="97"/>
        <end position="119"/>
    </location>
</feature>
<comment type="caution">
    <text evidence="2">The sequence shown here is derived from an EMBL/GenBank/DDBJ whole genome shotgun (WGS) entry which is preliminary data.</text>
</comment>
<gene>
    <name evidence="2" type="primary">Cnig_chr_V.g21492</name>
    <name evidence="2" type="ORF">B9Z55_021492</name>
</gene>
<feature type="compositionally biased region" description="Basic residues" evidence="1">
    <location>
        <begin position="77"/>
        <end position="96"/>
    </location>
</feature>